<dbReference type="OMA" id="CATRWTS"/>
<feature type="transmembrane region" description="Helical" evidence="1">
    <location>
        <begin position="74"/>
        <end position="95"/>
    </location>
</feature>
<dbReference type="InterPro" id="IPR025315">
    <property type="entry name" value="DUF4220"/>
</dbReference>
<keyword evidence="1" id="KW-1133">Transmembrane helix</keyword>
<keyword evidence="1" id="KW-0812">Transmembrane</keyword>
<evidence type="ECO:0000313" key="4">
    <source>
        <dbReference type="Proteomes" id="UP000026962"/>
    </source>
</evidence>
<dbReference type="Pfam" id="PF13968">
    <property type="entry name" value="DUF4220"/>
    <property type="match status" value="1"/>
</dbReference>
<sequence length="715" mass="82080">MSRFLPYMPNFGPSNQLEAASHVLKPREIGRLLLGFWSEWATQILVVLSLIQQLFLLFFSGIRRRQGKSKRRAVLWLAYQFANITATYALGRLSLSAAQRGHRLVPFWAPFLLLHLAGPDNITAYSLEDSKIAGRHALTLFVQGLGAVFVLVKHVGSSGTLLLPGAIMVTTVAVFKMFEKTWALWIANFEVIRWSVEGADAEEEPRQLYRVYLEEDELPRGGFKGKEVDEEEFLMRRAHAVFLICKSAMVDSSVYDPDRYFLRILAYLRENRVDYMWTLMEMELSLMYDILYTKAAVVHTWTGYCIRIVSSLAVAASFLLFQLYGKEGQSSRADITITYVLLSSSLLMEMASLLSALWSTWTFSFLCATRWTSLRHAALCSEKWHSLRNMVLSFRRFAYSTGIWSYLSLSRRWSGTLGQYNMLDACTARPPLLGKLVVRLVFSRLSKKLGFSRLAEMLGFGGLAEELSYNVGTANIPKGLKDMVIKYIKFMIKDKTVNTLGIFREQWGKVAIKRWLENKQVDDKYKEYLEKWLGAELHEGIIVWHIATDIFLAQRKADDQYAVKEAVKALSNYMMFLLVKRPEMLPGLAQNKMYQWTKESLAKEWDLAGGPAYVSGLHPSQKLANMLHDKEVIQDLISNRLFFATQLAKQLLERDDTMELVYGVWVDFLIYASNRCSRESHAKRLNNGGEFTTIVWLAVEHLYQLKIYDAQEKHH</sequence>
<evidence type="ECO:0000313" key="3">
    <source>
        <dbReference type="EnsemblPlants" id="OPUNC12G08650.1"/>
    </source>
</evidence>
<dbReference type="STRING" id="4537.A0A0E0MLP3"/>
<dbReference type="Pfam" id="PF04578">
    <property type="entry name" value="DUF594"/>
    <property type="match status" value="1"/>
</dbReference>
<dbReference type="HOGENOM" id="CLU_009180_5_2_1"/>
<protein>
    <recommendedName>
        <fullName evidence="2">DUF4220 domain-containing protein</fullName>
    </recommendedName>
</protein>
<name>A0A0E0MLP3_ORYPU</name>
<evidence type="ECO:0000259" key="2">
    <source>
        <dbReference type="Pfam" id="PF13968"/>
    </source>
</evidence>
<feature type="transmembrane region" description="Helical" evidence="1">
    <location>
        <begin position="40"/>
        <end position="62"/>
    </location>
</feature>
<proteinExistence type="predicted"/>
<dbReference type="InterPro" id="IPR007658">
    <property type="entry name" value="DUF594"/>
</dbReference>
<keyword evidence="1" id="KW-0472">Membrane</keyword>
<dbReference type="Gramene" id="OPUNC12G08650.1">
    <property type="protein sequence ID" value="OPUNC12G08650.1"/>
    <property type="gene ID" value="OPUNC12G08650"/>
</dbReference>
<dbReference type="EnsemblPlants" id="OPUNC12G08650.1">
    <property type="protein sequence ID" value="OPUNC12G08650.1"/>
    <property type="gene ID" value="OPUNC12G08650"/>
</dbReference>
<feature type="domain" description="DUF4220" evidence="2">
    <location>
        <begin position="76"/>
        <end position="424"/>
    </location>
</feature>
<reference evidence="3" key="1">
    <citation type="submission" date="2015-04" db="UniProtKB">
        <authorList>
            <consortium name="EnsemblPlants"/>
        </authorList>
    </citation>
    <scope>IDENTIFICATION</scope>
</reference>
<organism evidence="3">
    <name type="scientific">Oryza punctata</name>
    <name type="common">Red rice</name>
    <dbReference type="NCBI Taxonomy" id="4537"/>
    <lineage>
        <taxon>Eukaryota</taxon>
        <taxon>Viridiplantae</taxon>
        <taxon>Streptophyta</taxon>
        <taxon>Embryophyta</taxon>
        <taxon>Tracheophyta</taxon>
        <taxon>Spermatophyta</taxon>
        <taxon>Magnoliopsida</taxon>
        <taxon>Liliopsida</taxon>
        <taxon>Poales</taxon>
        <taxon>Poaceae</taxon>
        <taxon>BOP clade</taxon>
        <taxon>Oryzoideae</taxon>
        <taxon>Oryzeae</taxon>
        <taxon>Oryzinae</taxon>
        <taxon>Oryza</taxon>
    </lineage>
</organism>
<keyword evidence="4" id="KW-1185">Reference proteome</keyword>
<dbReference type="AlphaFoldDB" id="A0A0E0MLP3"/>
<reference evidence="3" key="2">
    <citation type="submission" date="2018-05" db="EMBL/GenBank/DDBJ databases">
        <title>OpunRS2 (Oryza punctata Reference Sequence Version 2).</title>
        <authorList>
            <person name="Zhang J."/>
            <person name="Kudrna D."/>
            <person name="Lee S."/>
            <person name="Talag J."/>
            <person name="Welchert J."/>
            <person name="Wing R.A."/>
        </authorList>
    </citation>
    <scope>NUCLEOTIDE SEQUENCE [LARGE SCALE GENOMIC DNA]</scope>
</reference>
<evidence type="ECO:0000256" key="1">
    <source>
        <dbReference type="SAM" id="Phobius"/>
    </source>
</evidence>
<accession>A0A0E0MLP3</accession>
<dbReference type="PANTHER" id="PTHR31325">
    <property type="entry name" value="OS01G0798800 PROTEIN-RELATED"/>
    <property type="match status" value="1"/>
</dbReference>
<dbReference type="eggNOG" id="ENOG502QQBP">
    <property type="taxonomic scope" value="Eukaryota"/>
</dbReference>
<dbReference type="Proteomes" id="UP000026962">
    <property type="component" value="Chromosome 12"/>
</dbReference>